<dbReference type="InterPro" id="IPR035437">
    <property type="entry name" value="SNase_OB-fold_sf"/>
</dbReference>
<name>A0AA40FKU3_9HYME</name>
<dbReference type="Proteomes" id="UP001177670">
    <property type="component" value="Unassembled WGS sequence"/>
</dbReference>
<feature type="region of interest" description="Disordered" evidence="1">
    <location>
        <begin position="194"/>
        <end position="216"/>
    </location>
</feature>
<proteinExistence type="predicted"/>
<feature type="compositionally biased region" description="Polar residues" evidence="1">
    <location>
        <begin position="127"/>
        <end position="147"/>
    </location>
</feature>
<reference evidence="2" key="1">
    <citation type="submission" date="2021-10" db="EMBL/GenBank/DDBJ databases">
        <title>Melipona bicolor Genome sequencing and assembly.</title>
        <authorList>
            <person name="Araujo N.S."/>
            <person name="Arias M.C."/>
        </authorList>
    </citation>
    <scope>NUCLEOTIDE SEQUENCE</scope>
    <source>
        <strain evidence="2">USP_2M_L1-L4_2017</strain>
        <tissue evidence="2">Whole body</tissue>
    </source>
</reference>
<evidence type="ECO:0000256" key="1">
    <source>
        <dbReference type="SAM" id="MobiDB-lite"/>
    </source>
</evidence>
<feature type="region of interest" description="Disordered" evidence="1">
    <location>
        <begin position="81"/>
        <end position="147"/>
    </location>
</feature>
<accession>A0AA40FKU3</accession>
<evidence type="ECO:0000313" key="3">
    <source>
        <dbReference type="Proteomes" id="UP001177670"/>
    </source>
</evidence>
<comment type="caution">
    <text evidence="2">The sequence shown here is derived from an EMBL/GenBank/DDBJ whole genome shotgun (WGS) entry which is preliminary data.</text>
</comment>
<dbReference type="EMBL" id="JAHYIQ010000029">
    <property type="protein sequence ID" value="KAK1120861.1"/>
    <property type="molecule type" value="Genomic_DNA"/>
</dbReference>
<organism evidence="2 3">
    <name type="scientific">Melipona bicolor</name>
    <dbReference type="NCBI Taxonomy" id="60889"/>
    <lineage>
        <taxon>Eukaryota</taxon>
        <taxon>Metazoa</taxon>
        <taxon>Ecdysozoa</taxon>
        <taxon>Arthropoda</taxon>
        <taxon>Hexapoda</taxon>
        <taxon>Insecta</taxon>
        <taxon>Pterygota</taxon>
        <taxon>Neoptera</taxon>
        <taxon>Endopterygota</taxon>
        <taxon>Hymenoptera</taxon>
        <taxon>Apocrita</taxon>
        <taxon>Aculeata</taxon>
        <taxon>Apoidea</taxon>
        <taxon>Anthophila</taxon>
        <taxon>Apidae</taxon>
        <taxon>Melipona</taxon>
    </lineage>
</organism>
<evidence type="ECO:0000313" key="2">
    <source>
        <dbReference type="EMBL" id="KAK1120861.1"/>
    </source>
</evidence>
<keyword evidence="3" id="KW-1185">Reference proteome</keyword>
<sequence>MNLRSYEWVSQQIIFFAGLTYMGECKILFAKIKDYKERTFTCGSSQREGALIPCIELYNKGENWMYSIGKEMINEGFAEPEGILSSTDDDDSSLRDEIGSPNPVSTSPKSILSSEMSAKTTDKLDSPDSSFMSLETKSSIPCRTSSPSVEEINNDLITPQKPVKLIEEIDLVTPAKDEANRFIENEKEIKHENVNGRDDCYQNEAGNQSGKPRIRMPIDKFAQIAPAGYESDLSDASDASDDLTLG</sequence>
<dbReference type="AlphaFoldDB" id="A0AA40FKU3"/>
<feature type="compositionally biased region" description="Polar residues" evidence="1">
    <location>
        <begin position="102"/>
        <end position="119"/>
    </location>
</feature>
<gene>
    <name evidence="2" type="ORF">K0M31_011062</name>
</gene>
<protein>
    <submittedName>
        <fullName evidence="2">Uncharacterized protein</fullName>
    </submittedName>
</protein>
<dbReference type="Gene3D" id="2.40.50.90">
    <property type="match status" value="1"/>
</dbReference>